<reference evidence="1" key="1">
    <citation type="submission" date="2021-03" db="EMBL/GenBank/DDBJ databases">
        <authorList>
            <consortium name="DOE Joint Genome Institute"/>
            <person name="Ahrendt S."/>
            <person name="Looney B.P."/>
            <person name="Miyauchi S."/>
            <person name="Morin E."/>
            <person name="Drula E."/>
            <person name="Courty P.E."/>
            <person name="Chicoki N."/>
            <person name="Fauchery L."/>
            <person name="Kohler A."/>
            <person name="Kuo A."/>
            <person name="Labutti K."/>
            <person name="Pangilinan J."/>
            <person name="Lipzen A."/>
            <person name="Riley R."/>
            <person name="Andreopoulos W."/>
            <person name="He G."/>
            <person name="Johnson J."/>
            <person name="Barry K.W."/>
            <person name="Grigoriev I.V."/>
            <person name="Nagy L."/>
            <person name="Hibbett D."/>
            <person name="Henrissat B."/>
            <person name="Matheny P.B."/>
            <person name="Labbe J."/>
            <person name="Martin F."/>
        </authorList>
    </citation>
    <scope>NUCLEOTIDE SEQUENCE</scope>
    <source>
        <strain evidence="1">HHB10654</strain>
    </source>
</reference>
<protein>
    <submittedName>
        <fullName evidence="1">Uncharacterized protein</fullName>
    </submittedName>
</protein>
<evidence type="ECO:0000313" key="1">
    <source>
        <dbReference type="EMBL" id="KAI0062225.1"/>
    </source>
</evidence>
<dbReference type="Proteomes" id="UP000814140">
    <property type="component" value="Unassembled WGS sequence"/>
</dbReference>
<keyword evidence="2" id="KW-1185">Reference proteome</keyword>
<comment type="caution">
    <text evidence="1">The sequence shown here is derived from an EMBL/GenBank/DDBJ whole genome shotgun (WGS) entry which is preliminary data.</text>
</comment>
<organism evidence="1 2">
    <name type="scientific">Artomyces pyxidatus</name>
    <dbReference type="NCBI Taxonomy" id="48021"/>
    <lineage>
        <taxon>Eukaryota</taxon>
        <taxon>Fungi</taxon>
        <taxon>Dikarya</taxon>
        <taxon>Basidiomycota</taxon>
        <taxon>Agaricomycotina</taxon>
        <taxon>Agaricomycetes</taxon>
        <taxon>Russulales</taxon>
        <taxon>Auriscalpiaceae</taxon>
        <taxon>Artomyces</taxon>
    </lineage>
</organism>
<proteinExistence type="predicted"/>
<reference evidence="1" key="2">
    <citation type="journal article" date="2022" name="New Phytol.">
        <title>Evolutionary transition to the ectomycorrhizal habit in the genomes of a hyperdiverse lineage of mushroom-forming fungi.</title>
        <authorList>
            <person name="Looney B."/>
            <person name="Miyauchi S."/>
            <person name="Morin E."/>
            <person name="Drula E."/>
            <person name="Courty P.E."/>
            <person name="Kohler A."/>
            <person name="Kuo A."/>
            <person name="LaButti K."/>
            <person name="Pangilinan J."/>
            <person name="Lipzen A."/>
            <person name="Riley R."/>
            <person name="Andreopoulos W."/>
            <person name="He G."/>
            <person name="Johnson J."/>
            <person name="Nolan M."/>
            <person name="Tritt A."/>
            <person name="Barry K.W."/>
            <person name="Grigoriev I.V."/>
            <person name="Nagy L.G."/>
            <person name="Hibbett D."/>
            <person name="Henrissat B."/>
            <person name="Matheny P.B."/>
            <person name="Labbe J."/>
            <person name="Martin F.M."/>
        </authorList>
    </citation>
    <scope>NUCLEOTIDE SEQUENCE</scope>
    <source>
        <strain evidence="1">HHB10654</strain>
    </source>
</reference>
<dbReference type="EMBL" id="MU277208">
    <property type="protein sequence ID" value="KAI0062225.1"/>
    <property type="molecule type" value="Genomic_DNA"/>
</dbReference>
<gene>
    <name evidence="1" type="ORF">BV25DRAFT_659995</name>
</gene>
<evidence type="ECO:0000313" key="2">
    <source>
        <dbReference type="Proteomes" id="UP000814140"/>
    </source>
</evidence>
<name>A0ACB8T0J7_9AGAM</name>
<sequence>MVRALLIKRSDPEIDMCFMKQPPSLFSLKLAFTHERTERAHCGCVESPVGATLYVRIRPAALSRLTGSPHHHHPVLRSIIHSVCCGRSPAEQLTCAAISFGTRVGRLVTASRTISWSIVFCYETTHAHAWMQSSGAICPTSSRHIRIIFTTTNQGRRDLLLSHIFHDHRYARRTIRPASHTHLPLAFAQCFHVEFKVTEAVHNLWGLRLW</sequence>
<accession>A0ACB8T0J7</accession>